<dbReference type="GO" id="GO:0016853">
    <property type="term" value="F:isomerase activity"/>
    <property type="evidence" value="ECO:0007669"/>
    <property type="project" value="UniProtKB-KW"/>
</dbReference>
<proteinExistence type="predicted"/>
<evidence type="ECO:0000256" key="1">
    <source>
        <dbReference type="SAM" id="MobiDB-lite"/>
    </source>
</evidence>
<dbReference type="InterPro" id="IPR014347">
    <property type="entry name" value="Tautomerase/MIF_sf"/>
</dbReference>
<organism evidence="2 3">
    <name type="scientific">Streptomyces yunnanensis</name>
    <dbReference type="NCBI Taxonomy" id="156453"/>
    <lineage>
        <taxon>Bacteria</taxon>
        <taxon>Bacillati</taxon>
        <taxon>Actinomycetota</taxon>
        <taxon>Actinomycetes</taxon>
        <taxon>Kitasatosporales</taxon>
        <taxon>Streptomycetaceae</taxon>
        <taxon>Streptomyces</taxon>
    </lineage>
</organism>
<evidence type="ECO:0000313" key="2">
    <source>
        <dbReference type="EMBL" id="WEB38442.1"/>
    </source>
</evidence>
<sequence length="144" mass="15238">MPHITVDYSAELAGVFDRHAFVRELHPMVLDVSGSAGVCKTFFRPASDTYVGDQEEGQVAFVHVAVGLLPGRSDELKGRLSEDVLALLGKHLPDVPGAPGKPVAPGRSGLPGLPGRPGGTAREVISSVEVRDLAGSYRLHHSPR</sequence>
<dbReference type="PANTHER" id="PTHR37950">
    <property type="entry name" value="4-HYDROXYPHENYLACETATE CATABOLISM PROTEIN"/>
    <property type="match status" value="1"/>
</dbReference>
<keyword evidence="3" id="KW-1185">Reference proteome</keyword>
<dbReference type="Pfam" id="PF02962">
    <property type="entry name" value="CHMI"/>
    <property type="match status" value="1"/>
</dbReference>
<dbReference type="Gene3D" id="3.30.429.10">
    <property type="entry name" value="Macrophage Migration Inhibitory Factor"/>
    <property type="match status" value="1"/>
</dbReference>
<name>A0ABY8A4G1_9ACTN</name>
<dbReference type="RefSeq" id="WP_275306144.1">
    <property type="nucleotide sequence ID" value="NZ_CP095749.1"/>
</dbReference>
<evidence type="ECO:0000313" key="3">
    <source>
        <dbReference type="Proteomes" id="UP001218629"/>
    </source>
</evidence>
<keyword evidence="2" id="KW-0413">Isomerase</keyword>
<accession>A0ABY8A4G1</accession>
<dbReference type="InterPro" id="IPR004220">
    <property type="entry name" value="5-COMe_2-OHmuconate_Isoase"/>
</dbReference>
<feature type="region of interest" description="Disordered" evidence="1">
    <location>
        <begin position="94"/>
        <end position="124"/>
    </location>
</feature>
<dbReference type="EMBL" id="CP095749">
    <property type="protein sequence ID" value="WEB38442.1"/>
    <property type="molecule type" value="Genomic_DNA"/>
</dbReference>
<dbReference type="SUPFAM" id="SSF55331">
    <property type="entry name" value="Tautomerase/MIF"/>
    <property type="match status" value="1"/>
</dbReference>
<dbReference type="PANTHER" id="PTHR37950:SF1">
    <property type="entry name" value="4-HYDROXYPHENYLACETATE CATABOLISM PROTEIN"/>
    <property type="match status" value="1"/>
</dbReference>
<reference evidence="2 3" key="1">
    <citation type="submission" date="2022-03" db="EMBL/GenBank/DDBJ databases">
        <title>Streptomyces yunnanensis P86,complete genome.</title>
        <authorList>
            <person name="Chen S."/>
            <person name="Zhang Q."/>
        </authorList>
    </citation>
    <scope>NUCLEOTIDE SEQUENCE [LARGE SCALE GENOMIC DNA]</scope>
    <source>
        <strain evidence="2 3">P86</strain>
    </source>
</reference>
<feature type="compositionally biased region" description="Low complexity" evidence="1">
    <location>
        <begin position="94"/>
        <end position="113"/>
    </location>
</feature>
<gene>
    <name evidence="2" type="ORF">MOV08_03410</name>
</gene>
<dbReference type="Proteomes" id="UP001218629">
    <property type="component" value="Chromosome"/>
</dbReference>
<protein>
    <submittedName>
        <fullName evidence="2">5-carboxymethyl-2-hydroxymuconate delta isomerase</fullName>
    </submittedName>
</protein>